<keyword evidence="5" id="KW-1185">Reference proteome</keyword>
<protein>
    <recommendedName>
        <fullName evidence="3">Leucine rich repeat variant domain-containing protein</fullName>
    </recommendedName>
</protein>
<dbReference type="Proteomes" id="UP000636579">
    <property type="component" value="Unassembled WGS sequence"/>
</dbReference>
<feature type="compositionally biased region" description="Low complexity" evidence="1">
    <location>
        <begin position="120"/>
        <end position="149"/>
    </location>
</feature>
<proteinExistence type="predicted"/>
<evidence type="ECO:0000256" key="2">
    <source>
        <dbReference type="SAM" id="Phobius"/>
    </source>
</evidence>
<dbReference type="InterPro" id="IPR057893">
    <property type="entry name" value="LRV_2"/>
</dbReference>
<comment type="caution">
    <text evidence="4">The sequence shown here is derived from an EMBL/GenBank/DDBJ whole genome shotgun (WGS) entry which is preliminary data.</text>
</comment>
<evidence type="ECO:0000256" key="1">
    <source>
        <dbReference type="SAM" id="MobiDB-lite"/>
    </source>
</evidence>
<feature type="region of interest" description="Disordered" evidence="1">
    <location>
        <begin position="63"/>
        <end position="154"/>
    </location>
</feature>
<evidence type="ECO:0000313" key="4">
    <source>
        <dbReference type="EMBL" id="MBE1514273.1"/>
    </source>
</evidence>
<keyword evidence="2" id="KW-1133">Transmembrane helix</keyword>
<feature type="compositionally biased region" description="Low complexity" evidence="1">
    <location>
        <begin position="188"/>
        <end position="197"/>
    </location>
</feature>
<name>A0ABR9J5L7_9MICC</name>
<dbReference type="EMBL" id="JADBEE010000001">
    <property type="protein sequence ID" value="MBE1514273.1"/>
    <property type="molecule type" value="Genomic_DNA"/>
</dbReference>
<organism evidence="4 5">
    <name type="scientific">Nesterenkonia halotolerans</name>
    <dbReference type="NCBI Taxonomy" id="225325"/>
    <lineage>
        <taxon>Bacteria</taxon>
        <taxon>Bacillati</taxon>
        <taxon>Actinomycetota</taxon>
        <taxon>Actinomycetes</taxon>
        <taxon>Micrococcales</taxon>
        <taxon>Micrococcaceae</taxon>
        <taxon>Nesterenkonia</taxon>
    </lineage>
</organism>
<keyword evidence="2" id="KW-0472">Membrane</keyword>
<dbReference type="Pfam" id="PF25591">
    <property type="entry name" value="LRV_2"/>
    <property type="match status" value="1"/>
</dbReference>
<sequence>MASIYDEFAAIAADPHTDWDTLHWIAEKYPELRPAVAENPATYPELLDALRAIGDPEIDSALARRHSQPRTPVPPETAAGSGGPARSAKEGSSSWWIATPEEATPSPPVETTSDAEEEWFGFGSSDSDSFTAPTPTPAPGETVPPSTGPARRRRPSTSRLLLAVALPLVALVAVAALVLNLWTGSDAAGDSSADTSAVEAAPPDAESGQSATEESELGESEPDAASTDEAETPPTEDELRDTVAALPEESSCEAAEEDRAALTDFGATAGEDAAWSDPADASLVEETLLALQESCGSSHAARIYLDLQGSAEDVPAALRATVESMGPAWIRTGFPAQGQPLESFAAPGGNVVCELGDALRCTVLEHSFSAPEGCTGGVTYAIEVDRAAEPDCGDPVEPAGQPELGYGQTASNEFFACSSFQSQMSCWNQLTGEGINLSASRNATY</sequence>
<reference evidence="4 5" key="1">
    <citation type="submission" date="2020-10" db="EMBL/GenBank/DDBJ databases">
        <title>Sequencing the genomes of 1000 actinobacteria strains.</title>
        <authorList>
            <person name="Klenk H.-P."/>
        </authorList>
    </citation>
    <scope>NUCLEOTIDE SEQUENCE [LARGE SCALE GENOMIC DNA]</scope>
    <source>
        <strain evidence="4 5">DSM 15474</strain>
    </source>
</reference>
<feature type="region of interest" description="Disordered" evidence="1">
    <location>
        <begin position="188"/>
        <end position="238"/>
    </location>
</feature>
<evidence type="ECO:0000313" key="5">
    <source>
        <dbReference type="Proteomes" id="UP000636579"/>
    </source>
</evidence>
<evidence type="ECO:0000259" key="3">
    <source>
        <dbReference type="Pfam" id="PF25591"/>
    </source>
</evidence>
<keyword evidence="2" id="KW-0812">Transmembrane</keyword>
<feature type="domain" description="Leucine rich repeat variant" evidence="3">
    <location>
        <begin position="8"/>
        <end position="65"/>
    </location>
</feature>
<feature type="compositionally biased region" description="Acidic residues" evidence="1">
    <location>
        <begin position="213"/>
        <end position="238"/>
    </location>
</feature>
<feature type="transmembrane region" description="Helical" evidence="2">
    <location>
        <begin position="160"/>
        <end position="182"/>
    </location>
</feature>
<dbReference type="RefSeq" id="WP_192591042.1">
    <property type="nucleotide sequence ID" value="NZ_JADBEE010000001.1"/>
</dbReference>
<gene>
    <name evidence="4" type="ORF">H4W26_001028</name>
</gene>
<accession>A0ABR9J5L7</accession>